<evidence type="ECO:0000256" key="2">
    <source>
        <dbReference type="ARBA" id="ARBA00004691"/>
    </source>
</evidence>
<dbReference type="GO" id="GO:0051539">
    <property type="term" value="F:4 iron, 4 sulfur cluster binding"/>
    <property type="evidence" value="ECO:0007669"/>
    <property type="project" value="UniProtKB-UniRule"/>
</dbReference>
<comment type="pathway">
    <text evidence="2 17">tRNA modification; tRNA-queuosine biosynthesis.</text>
</comment>
<dbReference type="Pfam" id="PF02677">
    <property type="entry name" value="QueH"/>
    <property type="match status" value="1"/>
</dbReference>
<reference evidence="18 19" key="1">
    <citation type="submission" date="2016-02" db="EMBL/GenBank/DDBJ databases">
        <authorList>
            <consortium name="Pathogen Informatics"/>
        </authorList>
    </citation>
    <scope>NUCLEOTIDE SEQUENCE [LARGE SCALE GENOMIC DNA]</scope>
    <source>
        <strain evidence="18 19">LSS69</strain>
    </source>
</reference>
<keyword evidence="10 17" id="KW-0560">Oxidoreductase</keyword>
<dbReference type="Proteomes" id="UP000071533">
    <property type="component" value="Unassembled WGS sequence"/>
</dbReference>
<dbReference type="UniPathway" id="UPA00392"/>
<keyword evidence="14 17" id="KW-0676">Redox-active center</keyword>
<evidence type="ECO:0000256" key="8">
    <source>
        <dbReference type="ARBA" id="ARBA00022723"/>
    </source>
</evidence>
<evidence type="ECO:0000313" key="18">
    <source>
        <dbReference type="EMBL" id="CYV28127.1"/>
    </source>
</evidence>
<dbReference type="EMBL" id="FIHS01000003">
    <property type="protein sequence ID" value="CYV28127.1"/>
    <property type="molecule type" value="Genomic_DNA"/>
</dbReference>
<dbReference type="PANTHER" id="PTHR36701">
    <property type="entry name" value="EPOXYQUEUOSINE REDUCTASE QUEH"/>
    <property type="match status" value="1"/>
</dbReference>
<dbReference type="PANTHER" id="PTHR36701:SF1">
    <property type="entry name" value="EPOXYQUEUOSINE REDUCTASE QUEH"/>
    <property type="match status" value="1"/>
</dbReference>
<dbReference type="AlphaFoldDB" id="A0A116M502"/>
<name>A0A116M502_STRSU</name>
<comment type="function">
    <text evidence="1 17">Catalyzes the conversion of epoxyqueuosine (oQ) to queuosine (Q), which is a hypermodified base found in the wobble positions of tRNA(Asp), tRNA(Asn), tRNA(His) and tRNA(Tyr).</text>
</comment>
<sequence>MECKTRTNLPINHCAEMLTRTLRSEVGLFAQPLYKWVTPRFKLEMRNAGGRFSLYQGPGYLFRWKWGVFSHVIAIYAVVFKYSIMNVYLEVCMIKVEEILSTLSPNQKVNYDKVFQKMASTWQEAGLRPNILMHVCCAPCSTYTLEYLTQYADVTIYFANSNIHPKAEYQRRAAVTAQFVKEFNQKTGQSVGYLEADYSPQEFFKKTQHLANEPEGGDRCKVCYDYRLDKTAEKAVELGFDYFGSALTISPHKNSQTINAVGIEVQKLYDTQYLPSDFKKNGGYQRSVQMCEEYDIYRQCYCGCVYGANAQGVNLVQVKKEALEFLKTHRDYSHIPFKVLDKN</sequence>
<evidence type="ECO:0000256" key="7">
    <source>
        <dbReference type="ARBA" id="ARBA00022694"/>
    </source>
</evidence>
<dbReference type="HAMAP" id="MF_02089">
    <property type="entry name" value="QueH"/>
    <property type="match status" value="1"/>
</dbReference>
<keyword evidence="12 17" id="KW-0411">Iron-sulfur</keyword>
<evidence type="ECO:0000256" key="9">
    <source>
        <dbReference type="ARBA" id="ARBA00022785"/>
    </source>
</evidence>
<evidence type="ECO:0000256" key="17">
    <source>
        <dbReference type="HAMAP-Rule" id="MF_02089"/>
    </source>
</evidence>
<feature type="binding site" evidence="17">
    <location>
        <position position="220"/>
    </location>
    <ligand>
        <name>[4Fe-4S] cluster</name>
        <dbReference type="ChEBI" id="CHEBI:49883"/>
    </ligand>
</feature>
<evidence type="ECO:0000256" key="1">
    <source>
        <dbReference type="ARBA" id="ARBA00002268"/>
    </source>
</evidence>
<accession>A0A116M502</accession>
<feature type="disulfide bond" description="Redox-active" evidence="17">
    <location>
        <begin position="302"/>
        <end position="304"/>
    </location>
</feature>
<dbReference type="GO" id="GO:0052693">
    <property type="term" value="F:epoxyqueuosine reductase activity"/>
    <property type="evidence" value="ECO:0007669"/>
    <property type="project" value="UniProtKB-UniRule"/>
</dbReference>
<comment type="similarity">
    <text evidence="3 17">Belongs to the QueH family.</text>
</comment>
<organism evidence="18 19">
    <name type="scientific">Streptococcus suis</name>
    <dbReference type="NCBI Taxonomy" id="1307"/>
    <lineage>
        <taxon>Bacteria</taxon>
        <taxon>Bacillati</taxon>
        <taxon>Bacillota</taxon>
        <taxon>Bacilli</taxon>
        <taxon>Lactobacillales</taxon>
        <taxon>Streptococcaceae</taxon>
        <taxon>Streptococcus</taxon>
    </lineage>
</organism>
<keyword evidence="11 17" id="KW-0408">Iron</keyword>
<evidence type="ECO:0000256" key="6">
    <source>
        <dbReference type="ARBA" id="ARBA00022485"/>
    </source>
</evidence>
<feature type="binding site" evidence="17">
    <location>
        <position position="136"/>
    </location>
    <ligand>
        <name>[4Fe-4S] cluster</name>
        <dbReference type="ChEBI" id="CHEBI:49883"/>
    </ligand>
</feature>
<comment type="catalytic activity">
    <reaction evidence="16 17">
        <text>epoxyqueuosine(34) in tRNA + AH2 = queuosine(34) in tRNA + A + H2O</text>
        <dbReference type="Rhea" id="RHEA:32159"/>
        <dbReference type="Rhea" id="RHEA-COMP:18571"/>
        <dbReference type="Rhea" id="RHEA-COMP:18582"/>
        <dbReference type="ChEBI" id="CHEBI:13193"/>
        <dbReference type="ChEBI" id="CHEBI:15377"/>
        <dbReference type="ChEBI" id="CHEBI:17499"/>
        <dbReference type="ChEBI" id="CHEBI:194431"/>
        <dbReference type="ChEBI" id="CHEBI:194443"/>
        <dbReference type="EC" id="1.17.99.6"/>
    </reaction>
</comment>
<protein>
    <recommendedName>
        <fullName evidence="5 17">Epoxyqueuosine reductase QueH</fullName>
        <ecNumber evidence="4 17">1.17.99.6</ecNumber>
    </recommendedName>
    <alternativeName>
        <fullName evidence="15 17">Queuosine biosynthesis protein QueH</fullName>
    </alternativeName>
</protein>
<proteinExistence type="inferred from homology"/>
<evidence type="ECO:0000256" key="10">
    <source>
        <dbReference type="ARBA" id="ARBA00023002"/>
    </source>
</evidence>
<keyword evidence="8 17" id="KW-0479">Metal-binding</keyword>
<keyword evidence="7 17" id="KW-0819">tRNA processing</keyword>
<evidence type="ECO:0000256" key="11">
    <source>
        <dbReference type="ARBA" id="ARBA00023004"/>
    </source>
</evidence>
<evidence type="ECO:0000256" key="12">
    <source>
        <dbReference type="ARBA" id="ARBA00023014"/>
    </source>
</evidence>
<dbReference type="GO" id="GO:0046872">
    <property type="term" value="F:metal ion binding"/>
    <property type="evidence" value="ECO:0007669"/>
    <property type="project" value="UniProtKB-KW"/>
</dbReference>
<evidence type="ECO:0000256" key="3">
    <source>
        <dbReference type="ARBA" id="ARBA00008207"/>
    </source>
</evidence>
<feature type="binding site" evidence="17">
    <location>
        <position position="223"/>
    </location>
    <ligand>
        <name>[4Fe-4S] cluster</name>
        <dbReference type="ChEBI" id="CHEBI:49883"/>
    </ligand>
</feature>
<evidence type="ECO:0000256" key="14">
    <source>
        <dbReference type="ARBA" id="ARBA00023284"/>
    </source>
</evidence>
<evidence type="ECO:0000256" key="5">
    <source>
        <dbReference type="ARBA" id="ARBA00016895"/>
    </source>
</evidence>
<evidence type="ECO:0000256" key="4">
    <source>
        <dbReference type="ARBA" id="ARBA00012622"/>
    </source>
</evidence>
<dbReference type="InterPro" id="IPR003828">
    <property type="entry name" value="QueH"/>
</dbReference>
<dbReference type="EC" id="1.17.99.6" evidence="4 17"/>
<evidence type="ECO:0000256" key="13">
    <source>
        <dbReference type="ARBA" id="ARBA00023157"/>
    </source>
</evidence>
<feature type="binding site" evidence="17">
    <location>
        <position position="137"/>
    </location>
    <ligand>
        <name>[4Fe-4S] cluster</name>
        <dbReference type="ChEBI" id="CHEBI:49883"/>
    </ligand>
</feature>
<keyword evidence="6 17" id="KW-0004">4Fe-4S</keyword>
<evidence type="ECO:0000256" key="15">
    <source>
        <dbReference type="ARBA" id="ARBA00031446"/>
    </source>
</evidence>
<evidence type="ECO:0000256" key="16">
    <source>
        <dbReference type="ARBA" id="ARBA00047415"/>
    </source>
</evidence>
<keyword evidence="13 17" id="KW-1015">Disulfide bond</keyword>
<evidence type="ECO:0000313" key="19">
    <source>
        <dbReference type="Proteomes" id="UP000071533"/>
    </source>
</evidence>
<gene>
    <name evidence="17" type="primary">queH</name>
    <name evidence="18" type="ORF">ERS132431_00417</name>
</gene>
<keyword evidence="9 17" id="KW-0671">Queuosine biosynthesis</keyword>
<dbReference type="GO" id="GO:0008616">
    <property type="term" value="P:tRNA queuosine(34) biosynthetic process"/>
    <property type="evidence" value="ECO:0007669"/>
    <property type="project" value="UniProtKB-UniRule"/>
</dbReference>